<evidence type="ECO:0000313" key="1">
    <source>
        <dbReference type="EMBL" id="EGG07030.1"/>
    </source>
</evidence>
<dbReference type="GeneID" id="18931918"/>
<reference evidence="2" key="1">
    <citation type="journal article" date="2011" name="Proc. Natl. Acad. Sci. U.S.A.">
        <title>Obligate biotrophy features unraveled by the genomic analysis of rust fungi.</title>
        <authorList>
            <person name="Duplessis S."/>
            <person name="Cuomo C.A."/>
            <person name="Lin Y.-C."/>
            <person name="Aerts A."/>
            <person name="Tisserant E."/>
            <person name="Veneault-Fourrey C."/>
            <person name="Joly D.L."/>
            <person name="Hacquard S."/>
            <person name="Amselem J."/>
            <person name="Cantarel B.L."/>
            <person name="Chiu R."/>
            <person name="Coutinho P.M."/>
            <person name="Feau N."/>
            <person name="Field M."/>
            <person name="Frey P."/>
            <person name="Gelhaye E."/>
            <person name="Goldberg J."/>
            <person name="Grabherr M.G."/>
            <person name="Kodira C.D."/>
            <person name="Kohler A."/>
            <person name="Kuees U."/>
            <person name="Lindquist E.A."/>
            <person name="Lucas S.M."/>
            <person name="Mago R."/>
            <person name="Mauceli E."/>
            <person name="Morin E."/>
            <person name="Murat C."/>
            <person name="Pangilinan J.L."/>
            <person name="Park R."/>
            <person name="Pearson M."/>
            <person name="Quesneville H."/>
            <person name="Rouhier N."/>
            <person name="Sakthikumar S."/>
            <person name="Salamov A.A."/>
            <person name="Schmutz J."/>
            <person name="Selles B."/>
            <person name="Shapiro H."/>
            <person name="Tanguay P."/>
            <person name="Tuskan G.A."/>
            <person name="Henrissat B."/>
            <person name="Van de Peer Y."/>
            <person name="Rouze P."/>
            <person name="Ellis J.G."/>
            <person name="Dodds P.N."/>
            <person name="Schein J.E."/>
            <person name="Zhong S."/>
            <person name="Hamelin R.C."/>
            <person name="Grigoriev I.V."/>
            <person name="Szabo L.J."/>
            <person name="Martin F."/>
        </authorList>
    </citation>
    <scope>NUCLEOTIDE SEQUENCE [LARGE SCALE GENOMIC DNA]</scope>
    <source>
        <strain evidence="2">98AG31 / pathotype 3-4-7</strain>
    </source>
</reference>
<dbReference type="SUPFAM" id="SSF53383">
    <property type="entry name" value="PLP-dependent transferases"/>
    <property type="match status" value="1"/>
</dbReference>
<dbReference type="KEGG" id="mlr:MELLADRAFT_71748"/>
<name>F4RK30_MELLP</name>
<keyword evidence="2" id="KW-1185">Reference proteome</keyword>
<accession>F4RK30</accession>
<evidence type="ECO:0000313" key="2">
    <source>
        <dbReference type="Proteomes" id="UP000001072"/>
    </source>
</evidence>
<sequence>MNILRDFQHSNSITAFLVGDTPDYMFKFRDLETIIREQPWPKLKKIQITDQCNAFSCKDIQNLIDLCGEYGIQLDCDAIGYDDYSYDYCDCE</sequence>
<dbReference type="VEuPathDB" id="FungiDB:MELLADRAFT_71748"/>
<dbReference type="InParanoid" id="F4RK30"/>
<dbReference type="EMBL" id="GL883105">
    <property type="protein sequence ID" value="EGG07030.1"/>
    <property type="molecule type" value="Genomic_DNA"/>
</dbReference>
<protein>
    <submittedName>
        <fullName evidence="1">Uncharacterized protein</fullName>
    </submittedName>
</protein>
<organism evidence="2">
    <name type="scientific">Melampsora larici-populina (strain 98AG31 / pathotype 3-4-7)</name>
    <name type="common">Poplar leaf rust fungus</name>
    <dbReference type="NCBI Taxonomy" id="747676"/>
    <lineage>
        <taxon>Eukaryota</taxon>
        <taxon>Fungi</taxon>
        <taxon>Dikarya</taxon>
        <taxon>Basidiomycota</taxon>
        <taxon>Pucciniomycotina</taxon>
        <taxon>Pucciniomycetes</taxon>
        <taxon>Pucciniales</taxon>
        <taxon>Melampsoraceae</taxon>
        <taxon>Melampsora</taxon>
    </lineage>
</organism>
<proteinExistence type="predicted"/>
<dbReference type="AlphaFoldDB" id="F4RK30"/>
<gene>
    <name evidence="1" type="ORF">MELLADRAFT_71748</name>
</gene>
<dbReference type="RefSeq" id="XP_007409472.1">
    <property type="nucleotide sequence ID" value="XM_007409410.1"/>
</dbReference>
<dbReference type="HOGENOM" id="CLU_2413727_0_0_1"/>
<dbReference type="Proteomes" id="UP000001072">
    <property type="component" value="Unassembled WGS sequence"/>
</dbReference>
<dbReference type="InterPro" id="IPR015424">
    <property type="entry name" value="PyrdxlP-dep_Trfase"/>
</dbReference>